<dbReference type="GO" id="GO:0007166">
    <property type="term" value="P:cell surface receptor signaling pathway"/>
    <property type="evidence" value="ECO:0007669"/>
    <property type="project" value="InterPro"/>
</dbReference>
<dbReference type="PANTHER" id="PTHR27005">
    <property type="entry name" value="WALL-ASSOCIATED RECEPTOR KINASE-LIKE 21"/>
    <property type="match status" value="1"/>
</dbReference>
<organism evidence="3 4">
    <name type="scientific">Quercus suber</name>
    <name type="common">Cork oak</name>
    <dbReference type="NCBI Taxonomy" id="58331"/>
    <lineage>
        <taxon>Eukaryota</taxon>
        <taxon>Viridiplantae</taxon>
        <taxon>Streptophyta</taxon>
        <taxon>Embryophyta</taxon>
        <taxon>Tracheophyta</taxon>
        <taxon>Spermatophyta</taxon>
        <taxon>Magnoliopsida</taxon>
        <taxon>eudicotyledons</taxon>
        <taxon>Gunneridae</taxon>
        <taxon>Pentapetalae</taxon>
        <taxon>rosids</taxon>
        <taxon>fabids</taxon>
        <taxon>Fagales</taxon>
        <taxon>Fagaceae</taxon>
        <taxon>Quercus</taxon>
    </lineage>
</organism>
<evidence type="ECO:0000256" key="2">
    <source>
        <dbReference type="ARBA" id="ARBA00022840"/>
    </source>
</evidence>
<reference evidence="3 4" key="1">
    <citation type="journal article" date="2018" name="Sci. Data">
        <title>The draft genome sequence of cork oak.</title>
        <authorList>
            <person name="Ramos A.M."/>
            <person name="Usie A."/>
            <person name="Barbosa P."/>
            <person name="Barros P.M."/>
            <person name="Capote T."/>
            <person name="Chaves I."/>
            <person name="Simoes F."/>
            <person name="Abreu I."/>
            <person name="Carrasquinho I."/>
            <person name="Faro C."/>
            <person name="Guimaraes J.B."/>
            <person name="Mendonca D."/>
            <person name="Nobrega F."/>
            <person name="Rodrigues L."/>
            <person name="Saibo N.J.M."/>
            <person name="Varela M.C."/>
            <person name="Egas C."/>
            <person name="Matos J."/>
            <person name="Miguel C.M."/>
            <person name="Oliveira M.M."/>
            <person name="Ricardo C.P."/>
            <person name="Goncalves S."/>
        </authorList>
    </citation>
    <scope>NUCLEOTIDE SEQUENCE [LARGE SCALE GENOMIC DNA]</scope>
    <source>
        <strain evidence="4">cv. HL8</strain>
    </source>
</reference>
<evidence type="ECO:0000256" key="1">
    <source>
        <dbReference type="ARBA" id="ARBA00022741"/>
    </source>
</evidence>
<feature type="non-terminal residue" evidence="3">
    <location>
        <position position="1"/>
    </location>
</feature>
<dbReference type="Gene3D" id="1.10.510.10">
    <property type="entry name" value="Transferase(Phosphotransferase) domain 1"/>
    <property type="match status" value="1"/>
</dbReference>
<gene>
    <name evidence="3" type="primary">WAKL2_9</name>
    <name evidence="3" type="ORF">CFP56_027142</name>
</gene>
<dbReference type="EMBL" id="PKMF04000439">
    <property type="protein sequence ID" value="KAK7831684.1"/>
    <property type="molecule type" value="Genomic_DNA"/>
</dbReference>
<keyword evidence="1" id="KW-0547">Nucleotide-binding</keyword>
<sequence length="129" mass="15034">NDQTQLATSVQGTFGYLDPEYFHNSQLTKKKTVIFIFLVLLWQSYFYSERNLVMHFVSAVKENRLLQILEDHIAKKAGRTDPWRNVDVYIEETECLLDAPTHSLSIDFGIGCSSIRTTTEYDSMRNQKY</sequence>
<dbReference type="Proteomes" id="UP000237347">
    <property type="component" value="Unassembled WGS sequence"/>
</dbReference>
<dbReference type="GO" id="GO:0004674">
    <property type="term" value="F:protein serine/threonine kinase activity"/>
    <property type="evidence" value="ECO:0007669"/>
    <property type="project" value="TreeGrafter"/>
</dbReference>
<dbReference type="InterPro" id="IPR045274">
    <property type="entry name" value="WAK-like"/>
</dbReference>
<evidence type="ECO:0000313" key="4">
    <source>
        <dbReference type="Proteomes" id="UP000237347"/>
    </source>
</evidence>
<dbReference type="PANTHER" id="PTHR27005:SF283">
    <property type="entry name" value="OS02G0633066 PROTEIN"/>
    <property type="match status" value="1"/>
</dbReference>
<protein>
    <submittedName>
        <fullName evidence="3">Wall-associated receptor kinase-like 2</fullName>
    </submittedName>
</protein>
<name>A0AAW0JYP2_QUESU</name>
<proteinExistence type="predicted"/>
<dbReference type="GO" id="GO:0005886">
    <property type="term" value="C:plasma membrane"/>
    <property type="evidence" value="ECO:0007669"/>
    <property type="project" value="TreeGrafter"/>
</dbReference>
<evidence type="ECO:0000313" key="3">
    <source>
        <dbReference type="EMBL" id="KAK7831684.1"/>
    </source>
</evidence>
<keyword evidence="4" id="KW-1185">Reference proteome</keyword>
<keyword evidence="2" id="KW-0067">ATP-binding</keyword>
<dbReference type="GO" id="GO:0005524">
    <property type="term" value="F:ATP binding"/>
    <property type="evidence" value="ECO:0007669"/>
    <property type="project" value="UniProtKB-KW"/>
</dbReference>
<comment type="caution">
    <text evidence="3">The sequence shown here is derived from an EMBL/GenBank/DDBJ whole genome shotgun (WGS) entry which is preliminary data.</text>
</comment>
<accession>A0AAW0JYP2</accession>
<dbReference type="AlphaFoldDB" id="A0AAW0JYP2"/>